<comment type="function">
    <text evidence="1">Is associated with a DNA binding complex that binds to the G box, a well-characterized cis-acting DNA regulatory element found in plant genes.</text>
</comment>
<name>A0A8J5W2H4_ZIZPA</name>
<evidence type="ECO:0000259" key="3">
    <source>
        <dbReference type="Pfam" id="PF00244"/>
    </source>
</evidence>
<sequence length="239" mass="25653">MLEGKARVEDTAMPSRMQATATSAASRALDLFDIVDCRAIAGHIKAASFSARPPASLPRHCASLPPGRRPPPRRHIRLHRRTIPYASSPPAPHLSASSARRLRTSLRPPLAARHPVATSASPAAPYPSAFSPPATPPSRPSECLVPAAAAVDAKVFYLKMKGDYHRYLAEFKTGAECKDAADATLTAYQAAQVSYSFPPLCPRAMCRPTSHGGRGCLINKRSVPCLSSVFTKNYFAYGC</sequence>
<dbReference type="Pfam" id="PF00244">
    <property type="entry name" value="14-3-3"/>
    <property type="match status" value="1"/>
</dbReference>
<gene>
    <name evidence="4" type="ORF">GUJ93_ZPchr0006g44418</name>
</gene>
<comment type="caution">
    <text evidence="4">The sequence shown here is derived from an EMBL/GenBank/DDBJ whole genome shotgun (WGS) entry which is preliminary data.</text>
</comment>
<dbReference type="EMBL" id="JAAALK010000283">
    <property type="protein sequence ID" value="KAG8070519.1"/>
    <property type="molecule type" value="Genomic_DNA"/>
</dbReference>
<proteinExistence type="predicted"/>
<dbReference type="InterPro" id="IPR023410">
    <property type="entry name" value="14-3-3_domain"/>
</dbReference>
<reference evidence="4" key="1">
    <citation type="journal article" date="2021" name="bioRxiv">
        <title>Whole Genome Assembly and Annotation of Northern Wild Rice, Zizania palustris L., Supports a Whole Genome Duplication in the Zizania Genus.</title>
        <authorList>
            <person name="Haas M."/>
            <person name="Kono T."/>
            <person name="Macchietto M."/>
            <person name="Millas R."/>
            <person name="McGilp L."/>
            <person name="Shao M."/>
            <person name="Duquette J."/>
            <person name="Hirsch C.N."/>
            <person name="Kimball J."/>
        </authorList>
    </citation>
    <scope>NUCLEOTIDE SEQUENCE</scope>
    <source>
        <tissue evidence="4">Fresh leaf tissue</tissue>
    </source>
</reference>
<accession>A0A8J5W2H4</accession>
<dbReference type="AlphaFoldDB" id="A0A8J5W2H4"/>
<evidence type="ECO:0000313" key="4">
    <source>
        <dbReference type="EMBL" id="KAG8070519.1"/>
    </source>
</evidence>
<feature type="domain" description="14-3-3" evidence="3">
    <location>
        <begin position="143"/>
        <end position="192"/>
    </location>
</feature>
<feature type="compositionally biased region" description="Low complexity" evidence="2">
    <location>
        <begin position="112"/>
        <end position="132"/>
    </location>
</feature>
<reference evidence="4" key="2">
    <citation type="submission" date="2021-02" db="EMBL/GenBank/DDBJ databases">
        <authorList>
            <person name="Kimball J.A."/>
            <person name="Haas M.W."/>
            <person name="Macchietto M."/>
            <person name="Kono T."/>
            <person name="Duquette J."/>
            <person name="Shao M."/>
        </authorList>
    </citation>
    <scope>NUCLEOTIDE SEQUENCE</scope>
    <source>
        <tissue evidence="4">Fresh leaf tissue</tissue>
    </source>
</reference>
<keyword evidence="5" id="KW-1185">Reference proteome</keyword>
<dbReference type="Proteomes" id="UP000729402">
    <property type="component" value="Unassembled WGS sequence"/>
</dbReference>
<dbReference type="PANTHER" id="PTHR18860">
    <property type="entry name" value="14-3-3 PROTEIN"/>
    <property type="match status" value="1"/>
</dbReference>
<protein>
    <recommendedName>
        <fullName evidence="3">14-3-3 domain-containing protein</fullName>
    </recommendedName>
</protein>
<dbReference type="InterPro" id="IPR000308">
    <property type="entry name" value="14-3-3"/>
</dbReference>
<evidence type="ECO:0000313" key="5">
    <source>
        <dbReference type="Proteomes" id="UP000729402"/>
    </source>
</evidence>
<feature type="region of interest" description="Disordered" evidence="2">
    <location>
        <begin position="82"/>
        <end position="101"/>
    </location>
</feature>
<evidence type="ECO:0000256" key="1">
    <source>
        <dbReference type="ARBA" id="ARBA00002774"/>
    </source>
</evidence>
<evidence type="ECO:0000256" key="2">
    <source>
        <dbReference type="SAM" id="MobiDB-lite"/>
    </source>
</evidence>
<organism evidence="4 5">
    <name type="scientific">Zizania palustris</name>
    <name type="common">Northern wild rice</name>
    <dbReference type="NCBI Taxonomy" id="103762"/>
    <lineage>
        <taxon>Eukaryota</taxon>
        <taxon>Viridiplantae</taxon>
        <taxon>Streptophyta</taxon>
        <taxon>Embryophyta</taxon>
        <taxon>Tracheophyta</taxon>
        <taxon>Spermatophyta</taxon>
        <taxon>Magnoliopsida</taxon>
        <taxon>Liliopsida</taxon>
        <taxon>Poales</taxon>
        <taxon>Poaceae</taxon>
        <taxon>BOP clade</taxon>
        <taxon>Oryzoideae</taxon>
        <taxon>Oryzeae</taxon>
        <taxon>Zizaniinae</taxon>
        <taxon>Zizania</taxon>
    </lineage>
</organism>
<feature type="region of interest" description="Disordered" evidence="2">
    <location>
        <begin position="112"/>
        <end position="134"/>
    </location>
</feature>